<dbReference type="Gene3D" id="3.40.50.720">
    <property type="entry name" value="NAD(P)-binding Rossmann-like Domain"/>
    <property type="match status" value="1"/>
</dbReference>
<dbReference type="InterPro" id="IPR001763">
    <property type="entry name" value="Rhodanese-like_dom"/>
</dbReference>
<dbReference type="SUPFAM" id="SSF52821">
    <property type="entry name" value="Rhodanese/Cell cycle control phosphatase"/>
    <property type="match status" value="1"/>
</dbReference>
<name>A0A1Z1MG61_9FLOR</name>
<geneLocation type="chloroplast" evidence="3"/>
<sequence length="348" mass="40155">MLQQYKKQTLHISKEEYIRYSKQIILRQIGIEGQQKLKNTKILVIGAGGLGCPILLYLVSSGIGLIGILDPDYIEKPNLNRQVLYNAIDIGELKTKCAKKKLQLVNSNTRIVTHKWKLDHKNSIEVIRYYDIIIDATDNFDTRSTIDKTCHKLHKTYIHGAINEFEGELAVLNYKDGLKYENLYKDSTNILENNCNRNGIMGISTGYIGLLQTIETIKIILGLDKKCKNSIIRYSILINKMKKRLINPSRILKTEILKHNFGAMQKVVNKSMSNIIIDVREEEKFRKEHKKRSINIPFLKLHLLQSKLLLENYSKNRSILINCNDANRSNTVSEILNQYKINNEITIL</sequence>
<dbReference type="CDD" id="cd00158">
    <property type="entry name" value="RHOD"/>
    <property type="match status" value="1"/>
</dbReference>
<dbReference type="PANTHER" id="PTHR10953:SF102">
    <property type="entry name" value="ADENYLYLTRANSFERASE AND SULFURTRANSFERASE MOCS3"/>
    <property type="match status" value="1"/>
</dbReference>
<accession>A0A1Z1MG61</accession>
<keyword evidence="3" id="KW-0150">Chloroplast</keyword>
<dbReference type="PROSITE" id="PS50206">
    <property type="entry name" value="RHODANESE_3"/>
    <property type="match status" value="1"/>
</dbReference>
<feature type="transmembrane region" description="Helical" evidence="1">
    <location>
        <begin position="42"/>
        <end position="69"/>
    </location>
</feature>
<proteinExistence type="predicted"/>
<dbReference type="Gene3D" id="3.40.250.10">
    <property type="entry name" value="Rhodanese-like domain"/>
    <property type="match status" value="1"/>
</dbReference>
<dbReference type="GO" id="GO:0004792">
    <property type="term" value="F:thiosulfate-cyanide sulfurtransferase activity"/>
    <property type="evidence" value="ECO:0007669"/>
    <property type="project" value="TreeGrafter"/>
</dbReference>
<dbReference type="PANTHER" id="PTHR10953">
    <property type="entry name" value="UBIQUITIN-ACTIVATING ENZYME E1"/>
    <property type="match status" value="1"/>
</dbReference>
<organism evidence="3">
    <name type="scientific">Polysiphonia sertularioides</name>
    <dbReference type="NCBI Taxonomy" id="945028"/>
    <lineage>
        <taxon>Eukaryota</taxon>
        <taxon>Rhodophyta</taxon>
        <taxon>Florideophyceae</taxon>
        <taxon>Rhodymeniophycidae</taxon>
        <taxon>Ceramiales</taxon>
        <taxon>Rhodomelaceae</taxon>
        <taxon>Polysiphonioideae</taxon>
        <taxon>Polysiphonia</taxon>
    </lineage>
</organism>
<gene>
    <name evidence="3" type="primary">moeB</name>
</gene>
<protein>
    <submittedName>
        <fullName evidence="3">Molybdopterin biosynthesis protein</fullName>
    </submittedName>
</protein>
<dbReference type="GO" id="GO:0016779">
    <property type="term" value="F:nucleotidyltransferase activity"/>
    <property type="evidence" value="ECO:0007669"/>
    <property type="project" value="TreeGrafter"/>
</dbReference>
<dbReference type="GO" id="GO:0005737">
    <property type="term" value="C:cytoplasm"/>
    <property type="evidence" value="ECO:0007669"/>
    <property type="project" value="TreeGrafter"/>
</dbReference>
<dbReference type="InterPro" id="IPR000594">
    <property type="entry name" value="ThiF_NAD_FAD-bd"/>
</dbReference>
<dbReference type="InterPro" id="IPR036873">
    <property type="entry name" value="Rhodanese-like_dom_sf"/>
</dbReference>
<dbReference type="AlphaFoldDB" id="A0A1Z1MG61"/>
<dbReference type="InterPro" id="IPR035985">
    <property type="entry name" value="Ubiquitin-activating_enz"/>
</dbReference>
<evidence type="ECO:0000313" key="3">
    <source>
        <dbReference type="EMBL" id="ARW65057.1"/>
    </source>
</evidence>
<keyword evidence="1" id="KW-0812">Transmembrane</keyword>
<evidence type="ECO:0000256" key="1">
    <source>
        <dbReference type="SAM" id="Phobius"/>
    </source>
</evidence>
<dbReference type="GO" id="GO:0008641">
    <property type="term" value="F:ubiquitin-like modifier activating enzyme activity"/>
    <property type="evidence" value="ECO:0007669"/>
    <property type="project" value="InterPro"/>
</dbReference>
<evidence type="ECO:0000259" key="2">
    <source>
        <dbReference type="PROSITE" id="PS50206"/>
    </source>
</evidence>
<dbReference type="Pfam" id="PF00581">
    <property type="entry name" value="Rhodanese"/>
    <property type="match status" value="1"/>
</dbReference>
<reference evidence="3" key="1">
    <citation type="journal article" date="2017" name="J. Phycol.">
        <title>Analysis of chloroplast genomes and a supermatrix inform reclassification of the Rhodomelaceae (Rhodophyta).</title>
        <authorList>
            <person name="Diaz-Tapia P."/>
            <person name="Maggs C.A."/>
            <person name="West J.A."/>
            <person name="Verbruggen H."/>
        </authorList>
    </citation>
    <scope>NUCLEOTIDE SEQUENCE</scope>
    <source>
        <strain evidence="3">PD0001</strain>
    </source>
</reference>
<dbReference type="SUPFAM" id="SSF69572">
    <property type="entry name" value="Activating enzymes of the ubiquitin-like proteins"/>
    <property type="match status" value="1"/>
</dbReference>
<dbReference type="InterPro" id="IPR045886">
    <property type="entry name" value="ThiF/MoeB/HesA"/>
</dbReference>
<keyword evidence="1" id="KW-1133">Transmembrane helix</keyword>
<keyword evidence="3" id="KW-0934">Plastid</keyword>
<dbReference type="Pfam" id="PF00899">
    <property type="entry name" value="ThiF"/>
    <property type="match status" value="1"/>
</dbReference>
<dbReference type="CDD" id="cd00757">
    <property type="entry name" value="ThiF_MoeB_HesA_family"/>
    <property type="match status" value="1"/>
</dbReference>
<keyword evidence="1" id="KW-0472">Membrane</keyword>
<feature type="domain" description="Rhodanese" evidence="2">
    <location>
        <begin position="275"/>
        <end position="343"/>
    </location>
</feature>
<dbReference type="EMBL" id="MF101435">
    <property type="protein sequence ID" value="ARW65057.1"/>
    <property type="molecule type" value="Genomic_DNA"/>
</dbReference>